<feature type="domain" description="N-acetyltransferase" evidence="1">
    <location>
        <begin position="1"/>
        <end position="126"/>
    </location>
</feature>
<dbReference type="KEGG" id="lsd:EMK97_04100"/>
<dbReference type="OrthoDB" id="5522469at2"/>
<dbReference type="Gene3D" id="3.40.630.30">
    <property type="match status" value="1"/>
</dbReference>
<sequence>MNKHLLAAGIKMSNEQHIERVKEAYYESHIILCDRKPIGVLKFGVLSNKNLEKSLHIRQFQILPEYQGKGIGSKVLTVVKKKALQLCLPITLNVLLKNPARALYLRHGFQVEGKNKLEYQMRCPLEVIAA</sequence>
<dbReference type="AlphaFoldDB" id="A0A4V0ZGL3"/>
<evidence type="ECO:0000259" key="1">
    <source>
        <dbReference type="PROSITE" id="PS51186"/>
    </source>
</evidence>
<dbReference type="Pfam" id="PF13508">
    <property type="entry name" value="Acetyltransf_7"/>
    <property type="match status" value="1"/>
</dbReference>
<name>A0A4V0ZGL3_9GAMM</name>
<dbReference type="PROSITE" id="PS51186">
    <property type="entry name" value="GNAT"/>
    <property type="match status" value="1"/>
</dbReference>
<evidence type="ECO:0000313" key="2">
    <source>
        <dbReference type="EMBL" id="QBG37700.1"/>
    </source>
</evidence>
<dbReference type="EMBL" id="CP034759">
    <property type="protein sequence ID" value="QBG37700.1"/>
    <property type="molecule type" value="Genomic_DNA"/>
</dbReference>
<gene>
    <name evidence="2" type="ORF">EMK97_04100</name>
</gene>
<proteinExistence type="predicted"/>
<dbReference type="InterPro" id="IPR016181">
    <property type="entry name" value="Acyl_CoA_acyltransferase"/>
</dbReference>
<reference evidence="2 3" key="1">
    <citation type="submission" date="2018-12" db="EMBL/GenBank/DDBJ databases">
        <title>Complete genome of Litorilituus sediminis.</title>
        <authorList>
            <person name="Liu A."/>
            <person name="Rong J."/>
        </authorList>
    </citation>
    <scope>NUCLEOTIDE SEQUENCE [LARGE SCALE GENOMIC DNA]</scope>
    <source>
        <strain evidence="2 3">JCM 17549</strain>
    </source>
</reference>
<dbReference type="CDD" id="cd04301">
    <property type="entry name" value="NAT_SF"/>
    <property type="match status" value="1"/>
</dbReference>
<keyword evidence="2" id="KW-0808">Transferase</keyword>
<keyword evidence="3" id="KW-1185">Reference proteome</keyword>
<dbReference type="Proteomes" id="UP000290244">
    <property type="component" value="Chromosome"/>
</dbReference>
<dbReference type="GO" id="GO:0016747">
    <property type="term" value="F:acyltransferase activity, transferring groups other than amino-acyl groups"/>
    <property type="evidence" value="ECO:0007669"/>
    <property type="project" value="InterPro"/>
</dbReference>
<dbReference type="SUPFAM" id="SSF55729">
    <property type="entry name" value="Acyl-CoA N-acyltransferases (Nat)"/>
    <property type="match status" value="1"/>
</dbReference>
<organism evidence="2 3">
    <name type="scientific">Litorilituus sediminis</name>
    <dbReference type="NCBI Taxonomy" id="718192"/>
    <lineage>
        <taxon>Bacteria</taxon>
        <taxon>Pseudomonadati</taxon>
        <taxon>Pseudomonadota</taxon>
        <taxon>Gammaproteobacteria</taxon>
        <taxon>Alteromonadales</taxon>
        <taxon>Colwelliaceae</taxon>
        <taxon>Litorilituus</taxon>
    </lineage>
</organism>
<protein>
    <submittedName>
        <fullName evidence="2">GNAT family N-acetyltransferase</fullName>
    </submittedName>
</protein>
<evidence type="ECO:0000313" key="3">
    <source>
        <dbReference type="Proteomes" id="UP000290244"/>
    </source>
</evidence>
<accession>A0A4V0ZGL3</accession>
<dbReference type="InterPro" id="IPR000182">
    <property type="entry name" value="GNAT_dom"/>
</dbReference>